<feature type="transmembrane region" description="Helical" evidence="9">
    <location>
        <begin position="734"/>
        <end position="754"/>
    </location>
</feature>
<dbReference type="PANTHER" id="PTHR43791">
    <property type="entry name" value="PERMEASE-RELATED"/>
    <property type="match status" value="1"/>
</dbReference>
<comment type="subcellular location">
    <subcellularLocation>
        <location evidence="1">Membrane</location>
        <topology evidence="1">Multi-pass membrane protein</topology>
    </subcellularLocation>
</comment>
<gene>
    <name evidence="11" type="ORF">VNI00_012272</name>
</gene>
<feature type="transmembrane region" description="Helical" evidence="9">
    <location>
        <begin position="798"/>
        <end position="816"/>
    </location>
</feature>
<evidence type="ECO:0000256" key="3">
    <source>
        <dbReference type="ARBA" id="ARBA00022630"/>
    </source>
</evidence>
<evidence type="ECO:0000256" key="1">
    <source>
        <dbReference type="ARBA" id="ARBA00004141"/>
    </source>
</evidence>
<dbReference type="Pfam" id="PF07690">
    <property type="entry name" value="MFS_1"/>
    <property type="match status" value="1"/>
</dbReference>
<dbReference type="EMBL" id="JAYKXP010000056">
    <property type="protein sequence ID" value="KAK7034630.1"/>
    <property type="molecule type" value="Genomic_DNA"/>
</dbReference>
<feature type="transmembrane region" description="Helical" evidence="9">
    <location>
        <begin position="665"/>
        <end position="686"/>
    </location>
</feature>
<keyword evidence="4 9" id="KW-0812">Transmembrane</keyword>
<evidence type="ECO:0000313" key="11">
    <source>
        <dbReference type="EMBL" id="KAK7034630.1"/>
    </source>
</evidence>
<feature type="transmembrane region" description="Helical" evidence="9">
    <location>
        <begin position="774"/>
        <end position="791"/>
    </location>
</feature>
<evidence type="ECO:0000256" key="4">
    <source>
        <dbReference type="ARBA" id="ARBA00022692"/>
    </source>
</evidence>
<feature type="transmembrane region" description="Helical" evidence="9">
    <location>
        <begin position="828"/>
        <end position="847"/>
    </location>
</feature>
<feature type="transmembrane region" description="Helical" evidence="9">
    <location>
        <begin position="484"/>
        <end position="501"/>
    </location>
</feature>
<keyword evidence="12" id="KW-1185">Reference proteome</keyword>
<reference evidence="11 12" key="1">
    <citation type="submission" date="2024-01" db="EMBL/GenBank/DDBJ databases">
        <title>A draft genome for a cacao thread blight-causing isolate of Paramarasmius palmivorus.</title>
        <authorList>
            <person name="Baruah I.K."/>
            <person name="Bukari Y."/>
            <person name="Amoako-Attah I."/>
            <person name="Meinhardt L.W."/>
            <person name="Bailey B.A."/>
            <person name="Cohen S.P."/>
        </authorList>
    </citation>
    <scope>NUCLEOTIDE SEQUENCE [LARGE SCALE GENOMIC DNA]</scope>
    <source>
        <strain evidence="11 12">GH-12</strain>
    </source>
</reference>
<dbReference type="SUPFAM" id="SSF103473">
    <property type="entry name" value="MFS general substrate transporter"/>
    <property type="match status" value="1"/>
</dbReference>
<dbReference type="CDD" id="cd17327">
    <property type="entry name" value="MFS_FEN2_like"/>
    <property type="match status" value="1"/>
</dbReference>
<evidence type="ECO:0000259" key="10">
    <source>
        <dbReference type="PROSITE" id="PS50850"/>
    </source>
</evidence>
<keyword evidence="7" id="KW-0560">Oxidoreductase</keyword>
<dbReference type="GO" id="GO:0016020">
    <property type="term" value="C:membrane"/>
    <property type="evidence" value="ECO:0007669"/>
    <property type="project" value="UniProtKB-SubCell"/>
</dbReference>
<comment type="caution">
    <text evidence="11">The sequence shown here is derived from an EMBL/GenBank/DDBJ whole genome shotgun (WGS) entry which is preliminary data.</text>
</comment>
<dbReference type="FunFam" id="1.20.1250.20:FF:000018">
    <property type="entry name" value="MFS transporter permease"/>
    <property type="match status" value="1"/>
</dbReference>
<dbReference type="PANTHER" id="PTHR43791:SF85">
    <property type="entry name" value="TRANSPORTER, PUTATIVE (AFU_ORTHOLOGUE AFUA_6G00710)-RELATED"/>
    <property type="match status" value="1"/>
</dbReference>
<dbReference type="FunFam" id="1.20.1250.20:FF:000013">
    <property type="entry name" value="MFS general substrate transporter"/>
    <property type="match status" value="1"/>
</dbReference>
<dbReference type="Proteomes" id="UP001383192">
    <property type="component" value="Unassembled WGS sequence"/>
</dbReference>
<accession>A0AAW0C754</accession>
<dbReference type="InterPro" id="IPR002938">
    <property type="entry name" value="FAD-bd"/>
</dbReference>
<dbReference type="Gene3D" id="1.20.1250.20">
    <property type="entry name" value="MFS general substrate transporter like domains"/>
    <property type="match status" value="2"/>
</dbReference>
<feature type="transmembrane region" description="Helical" evidence="9">
    <location>
        <begin position="859"/>
        <end position="878"/>
    </location>
</feature>
<dbReference type="SUPFAM" id="SSF51905">
    <property type="entry name" value="FAD/NAD(P)-binding domain"/>
    <property type="match status" value="1"/>
</dbReference>
<dbReference type="GO" id="GO:0071949">
    <property type="term" value="F:FAD binding"/>
    <property type="evidence" value="ECO:0007669"/>
    <property type="project" value="InterPro"/>
</dbReference>
<keyword evidence="5" id="KW-0274">FAD</keyword>
<dbReference type="GO" id="GO:0022857">
    <property type="term" value="F:transmembrane transporter activity"/>
    <property type="evidence" value="ECO:0007669"/>
    <property type="project" value="InterPro"/>
</dbReference>
<dbReference type="Gene3D" id="3.30.70.2450">
    <property type="match status" value="1"/>
</dbReference>
<name>A0AAW0C754_9AGAR</name>
<keyword evidence="8 9" id="KW-0472">Membrane</keyword>
<proteinExistence type="predicted"/>
<dbReference type="PROSITE" id="PS50850">
    <property type="entry name" value="MFS"/>
    <property type="match status" value="1"/>
</dbReference>
<evidence type="ECO:0000256" key="2">
    <source>
        <dbReference type="ARBA" id="ARBA00022448"/>
    </source>
</evidence>
<dbReference type="GO" id="GO:0016491">
    <property type="term" value="F:oxidoreductase activity"/>
    <property type="evidence" value="ECO:0007669"/>
    <property type="project" value="UniProtKB-KW"/>
</dbReference>
<dbReference type="AlphaFoldDB" id="A0AAW0C754"/>
<feature type="transmembrane region" description="Helical" evidence="9">
    <location>
        <begin position="602"/>
        <end position="622"/>
    </location>
</feature>
<feature type="domain" description="Major facilitator superfamily (MFS) profile" evidence="10">
    <location>
        <begin position="488"/>
        <end position="916"/>
    </location>
</feature>
<evidence type="ECO:0000256" key="6">
    <source>
        <dbReference type="ARBA" id="ARBA00022989"/>
    </source>
</evidence>
<evidence type="ECO:0000256" key="9">
    <source>
        <dbReference type="SAM" id="Phobius"/>
    </source>
</evidence>
<organism evidence="11 12">
    <name type="scientific">Paramarasmius palmivorus</name>
    <dbReference type="NCBI Taxonomy" id="297713"/>
    <lineage>
        <taxon>Eukaryota</taxon>
        <taxon>Fungi</taxon>
        <taxon>Dikarya</taxon>
        <taxon>Basidiomycota</taxon>
        <taxon>Agaricomycotina</taxon>
        <taxon>Agaricomycetes</taxon>
        <taxon>Agaricomycetidae</taxon>
        <taxon>Agaricales</taxon>
        <taxon>Marasmiineae</taxon>
        <taxon>Marasmiaceae</taxon>
        <taxon>Paramarasmius</taxon>
    </lineage>
</organism>
<dbReference type="PRINTS" id="PR00420">
    <property type="entry name" value="RNGMNOXGNASE"/>
</dbReference>
<dbReference type="InterPro" id="IPR036188">
    <property type="entry name" value="FAD/NAD-bd_sf"/>
</dbReference>
<evidence type="ECO:0000313" key="12">
    <source>
        <dbReference type="Proteomes" id="UP001383192"/>
    </source>
</evidence>
<keyword evidence="6 9" id="KW-1133">Transmembrane helix</keyword>
<dbReference type="InterPro" id="IPR036259">
    <property type="entry name" value="MFS_trans_sf"/>
</dbReference>
<evidence type="ECO:0000256" key="5">
    <source>
        <dbReference type="ARBA" id="ARBA00022827"/>
    </source>
</evidence>
<sequence length="946" mass="103809">MSLPTRTKYLIVGAGPAGLAAALSLVKHGVSPHDLVVVDKQLEGENTSRAMVVHAATLEALDSLGCAEAIVQCGYKAEYFRIQDRTSATILNVGFSSLSSYTKYPFFLNAPQTVTERVLGEHVKALGIQILRPFTVVGMKDSETGKGLTVSFESGDVMTADIVVGADGSKSVIRQLSGIDFRDLEGRLYSESVGEPIQSVIADVVFSELPAGFKINASWVTLSPAGVNLIVPFTADTASSLYQTDKVIHRIIFTLPSSHEPPPSHPPLEVLQGYLDDYAPFLFSSDTSKNAQPIRLSKVYWSSRFRHRAAVADTFYKKLGGGPVFLVGDAAHVHSPAGGQGMNLGIRDAISLGRVLAEQDGKPDSELHTALVGHGKSRRDSAIKVVRLTHTIINGASAIMENKIYYWVVVMLGYIPAFRNMVAWRLSGLGNRPKLQLSQLNAICPAVLSDEKRSDLQIEVGSINPDETAAEVDPRLEKRVWRKLDLFVLPVAALFYFWAFLDRTNIANARVAGLQRDLKMTNHQYSVALTVTYVPYIAAELPSNWVLKVWKLYLVIFLADSVNEQAVGPNYMLPTMLSLWGVVTICQGVVKTYGSLLACRFFIGFFEGGLFPGLTLYMSYFYPRYKMNLRVSAYFASASLSGAFSGILAYGIVRMDGVSGRSGWSWIFILEGFVTVAFGLVSYFLLPRNVEKAWFFNAEEKRYVSARLREDNTQKDEDHFTWREVREAFKLPQVWLSAFTLFMSGTILYSLAYFAPTIVESLGHTAARAQLMTVPPFAAGFVVSIACAFISDKYQCRGLTTIFSAVLSTIGFSIFLGSRHHPTQYGSLFFSISGAYTAAPTLSAWAANNATPQTRRATAIAVAIIMANAGGILATWLMGSLSHAPRYTSATITLVVFSVCMGFGAAGNLWYLSSQNRKKAEKRHIMSKAEEEPGLGDRSAWFVYNL</sequence>
<evidence type="ECO:0000256" key="7">
    <source>
        <dbReference type="ARBA" id="ARBA00023002"/>
    </source>
</evidence>
<dbReference type="Pfam" id="PF01494">
    <property type="entry name" value="FAD_binding_3"/>
    <property type="match status" value="2"/>
</dbReference>
<keyword evidence="3" id="KW-0285">Flavoprotein</keyword>
<keyword evidence="2" id="KW-0813">Transport</keyword>
<dbReference type="InterPro" id="IPR020846">
    <property type="entry name" value="MFS_dom"/>
</dbReference>
<feature type="transmembrane region" description="Helical" evidence="9">
    <location>
        <begin position="890"/>
        <end position="912"/>
    </location>
</feature>
<feature type="transmembrane region" description="Helical" evidence="9">
    <location>
        <begin position="634"/>
        <end position="653"/>
    </location>
</feature>
<protein>
    <recommendedName>
        <fullName evidence="10">Major facilitator superfamily (MFS) profile domain-containing protein</fullName>
    </recommendedName>
</protein>
<dbReference type="Gene3D" id="3.50.50.60">
    <property type="entry name" value="FAD/NAD(P)-binding domain"/>
    <property type="match status" value="1"/>
</dbReference>
<dbReference type="InterPro" id="IPR011701">
    <property type="entry name" value="MFS"/>
</dbReference>
<evidence type="ECO:0000256" key="8">
    <source>
        <dbReference type="ARBA" id="ARBA00023136"/>
    </source>
</evidence>